<comment type="function">
    <text evidence="10">Master enzyme that delivers sulfur to a number of partners involved in Fe-S cluster assembly, tRNA modification or cofactor biosynthesis. Catalyzes the removal of elemental sulfur atoms from cysteine to produce alanine. Functions as a sulfur delivery protein for Fe-S cluster synthesis onto IscU, an Fe-S scaffold assembly protein, as well as other S acceptor proteins.</text>
</comment>
<dbReference type="GeneID" id="93229925"/>
<evidence type="ECO:0000256" key="11">
    <source>
        <dbReference type="RuleBase" id="RU004504"/>
    </source>
</evidence>
<dbReference type="InterPro" id="IPR010240">
    <property type="entry name" value="Cys_deSase_IscS"/>
</dbReference>
<feature type="binding site" evidence="10">
    <location>
        <begin position="72"/>
        <end position="73"/>
    </location>
    <ligand>
        <name>pyridoxal 5'-phosphate</name>
        <dbReference type="ChEBI" id="CHEBI:597326"/>
    </ligand>
</feature>
<dbReference type="NCBIfam" id="TIGR03402">
    <property type="entry name" value="FeS_nifS"/>
    <property type="match status" value="1"/>
</dbReference>
<gene>
    <name evidence="10" type="primary">iscS</name>
    <name evidence="13" type="ORF">C7373_103263</name>
</gene>
<dbReference type="EC" id="2.8.1.7" evidence="10"/>
<evidence type="ECO:0000256" key="7">
    <source>
        <dbReference type="ARBA" id="ARBA00023004"/>
    </source>
</evidence>
<dbReference type="EMBL" id="QEKK01000003">
    <property type="protein sequence ID" value="PVY58975.1"/>
    <property type="molecule type" value="Genomic_DNA"/>
</dbReference>
<dbReference type="Gene3D" id="3.90.1150.10">
    <property type="entry name" value="Aspartate Aminotransferase, domain 1"/>
    <property type="match status" value="1"/>
</dbReference>
<comment type="similarity">
    <text evidence="2 10">Belongs to the class-V pyridoxal-phosphate-dependent aminotransferase family. NifS/IscS subfamily.</text>
</comment>
<dbReference type="SUPFAM" id="SSF53383">
    <property type="entry name" value="PLP-dependent transferases"/>
    <property type="match status" value="1"/>
</dbReference>
<comment type="subunit">
    <text evidence="10">Homodimer. Forms a heterotetramer with IscU, interacts with other sulfur acceptors.</text>
</comment>
<keyword evidence="8 10" id="KW-0411">Iron-sulfur</keyword>
<name>A0A2U1CDJ9_9FIRM</name>
<comment type="pathway">
    <text evidence="10">Cofactor biosynthesis; iron-sulfur cluster biosynthesis.</text>
</comment>
<comment type="caution">
    <text evidence="13">The sequence shown here is derived from an EMBL/GenBank/DDBJ whole genome shotgun (WGS) entry which is preliminary data.</text>
</comment>
<keyword evidence="4 10" id="KW-0808">Transferase</keyword>
<evidence type="ECO:0000259" key="12">
    <source>
        <dbReference type="Pfam" id="PF00266"/>
    </source>
</evidence>
<keyword evidence="7 10" id="KW-0408">Iron</keyword>
<dbReference type="PIRSF" id="PIRSF005572">
    <property type="entry name" value="NifS"/>
    <property type="match status" value="1"/>
</dbReference>
<feature type="active site" description="Cysteine persulfide intermediate" evidence="10">
    <location>
        <position position="326"/>
    </location>
</feature>
<dbReference type="GO" id="GO:0051537">
    <property type="term" value="F:2 iron, 2 sulfur cluster binding"/>
    <property type="evidence" value="ECO:0007669"/>
    <property type="project" value="UniProtKB-UniRule"/>
</dbReference>
<keyword evidence="6 10" id="KW-0663">Pyridoxal phosphate</keyword>
<feature type="modified residue" description="N6-(pyridoxal phosphate)lysine" evidence="10">
    <location>
        <position position="204"/>
    </location>
</feature>
<evidence type="ECO:0000313" key="14">
    <source>
        <dbReference type="Proteomes" id="UP000245778"/>
    </source>
</evidence>
<dbReference type="FunFam" id="3.40.640.10:FF:000084">
    <property type="entry name" value="IscS-like cysteine desulfurase"/>
    <property type="match status" value="1"/>
</dbReference>
<sequence length="396" mass="42353">MSRFLYADHAATTALSPRALEAMTPYFRDAYGNPSSLYTFGQQAKSDLDAARAEVARCLNAKPEEIFFTSGGTESDNWALKAVAELRGGKGRHIITSAIEHHAILHTLEHLEKALGFSVTYLPVDSLGRVDPQAVKAAIRPDTILITVMAANNEIGTIEPIAEIGAIAREAGVLFHTDAVQAVGHIPVDVSAWNCDMLSLSGHKFHGPRGVGALYVRRGLRLPPLIHGGGQEKGRRSGTENVAGAVGLAAALREAVDGLEARSVLLAARRDRLIEGLTRLPCSRLTGDPVHRLPGTASFVFEGVEGEALLLHLDAKGICASSGSACSSASLDPSHVLLAIGLPHEVAHGSLRLSLGEENTDEDVDYLLQAVPEVVEYLRNMSPVWDKAQQKPVWNL</sequence>
<feature type="binding site" evidence="10">
    <location>
        <begin position="201"/>
        <end position="203"/>
    </location>
    <ligand>
        <name>pyridoxal 5'-phosphate</name>
        <dbReference type="ChEBI" id="CHEBI:597326"/>
    </ligand>
</feature>
<dbReference type="PANTHER" id="PTHR11601:SF34">
    <property type="entry name" value="CYSTEINE DESULFURASE"/>
    <property type="match status" value="1"/>
</dbReference>
<dbReference type="RefSeq" id="WP_116721888.1">
    <property type="nucleotide sequence ID" value="NZ_CAMREZ010000001.1"/>
</dbReference>
<dbReference type="GO" id="GO:0030170">
    <property type="term" value="F:pyridoxal phosphate binding"/>
    <property type="evidence" value="ECO:0007669"/>
    <property type="project" value="UniProtKB-UniRule"/>
</dbReference>
<dbReference type="InterPro" id="IPR017772">
    <property type="entry name" value="Cys_deSase_NifS_bac/arc"/>
</dbReference>
<dbReference type="GO" id="GO:0031071">
    <property type="term" value="F:cysteine desulfurase activity"/>
    <property type="evidence" value="ECO:0007669"/>
    <property type="project" value="UniProtKB-UniRule"/>
</dbReference>
<evidence type="ECO:0000256" key="8">
    <source>
        <dbReference type="ARBA" id="ARBA00023014"/>
    </source>
</evidence>
<feature type="domain" description="Aminotransferase class V" evidence="12">
    <location>
        <begin position="6"/>
        <end position="367"/>
    </location>
</feature>
<comment type="cofactor">
    <cofactor evidence="1 10 11">
        <name>pyridoxal 5'-phosphate</name>
        <dbReference type="ChEBI" id="CHEBI:597326"/>
    </cofactor>
</comment>
<proteinExistence type="inferred from homology"/>
<comment type="subcellular location">
    <subcellularLocation>
        <location evidence="10">Cytoplasm</location>
    </subcellularLocation>
</comment>
<feature type="binding site" evidence="10">
    <location>
        <position position="239"/>
    </location>
    <ligand>
        <name>pyridoxal 5'-phosphate</name>
        <dbReference type="ChEBI" id="CHEBI:597326"/>
    </ligand>
</feature>
<dbReference type="Gene3D" id="3.40.640.10">
    <property type="entry name" value="Type I PLP-dependent aspartate aminotransferase-like (Major domain)"/>
    <property type="match status" value="1"/>
</dbReference>
<dbReference type="InterPro" id="IPR016454">
    <property type="entry name" value="Cysteine_dSase"/>
</dbReference>
<evidence type="ECO:0000256" key="1">
    <source>
        <dbReference type="ARBA" id="ARBA00001933"/>
    </source>
</evidence>
<dbReference type="GO" id="GO:1990221">
    <property type="term" value="C:L-cysteine desulfurase complex"/>
    <property type="evidence" value="ECO:0007669"/>
    <property type="project" value="UniProtKB-ARBA"/>
</dbReference>
<comment type="catalytic activity">
    <reaction evidence="9 10">
        <text>(sulfur carrier)-H + L-cysteine = (sulfur carrier)-SH + L-alanine</text>
        <dbReference type="Rhea" id="RHEA:43892"/>
        <dbReference type="Rhea" id="RHEA-COMP:14737"/>
        <dbReference type="Rhea" id="RHEA-COMP:14739"/>
        <dbReference type="ChEBI" id="CHEBI:29917"/>
        <dbReference type="ChEBI" id="CHEBI:35235"/>
        <dbReference type="ChEBI" id="CHEBI:57972"/>
        <dbReference type="ChEBI" id="CHEBI:64428"/>
        <dbReference type="EC" id="2.8.1.7"/>
    </reaction>
</comment>
<evidence type="ECO:0000256" key="6">
    <source>
        <dbReference type="ARBA" id="ARBA00022898"/>
    </source>
</evidence>
<dbReference type="InterPro" id="IPR015421">
    <property type="entry name" value="PyrdxlP-dep_Trfase_major"/>
</dbReference>
<feature type="binding site" description="via persulfide group" evidence="10">
    <location>
        <position position="326"/>
    </location>
    <ligand>
        <name>[2Fe-2S] cluster</name>
        <dbReference type="ChEBI" id="CHEBI:190135"/>
        <note>ligand shared with IscU</note>
    </ligand>
</feature>
<accession>A0A2U1CDJ9</accession>
<keyword evidence="10" id="KW-0001">2Fe-2S</keyword>
<organism evidence="13 14">
    <name type="scientific">Intestinimonas butyriciproducens</name>
    <dbReference type="NCBI Taxonomy" id="1297617"/>
    <lineage>
        <taxon>Bacteria</taxon>
        <taxon>Bacillati</taxon>
        <taxon>Bacillota</taxon>
        <taxon>Clostridia</taxon>
        <taxon>Eubacteriales</taxon>
        <taxon>Intestinimonas</taxon>
    </lineage>
</organism>
<dbReference type="Gene3D" id="1.10.260.50">
    <property type="match status" value="1"/>
</dbReference>
<dbReference type="InterPro" id="IPR020578">
    <property type="entry name" value="Aminotrans_V_PyrdxlP_BS"/>
</dbReference>
<dbReference type="Pfam" id="PF00266">
    <property type="entry name" value="Aminotran_5"/>
    <property type="match status" value="1"/>
</dbReference>
<dbReference type="InterPro" id="IPR000192">
    <property type="entry name" value="Aminotrans_V_dom"/>
</dbReference>
<reference evidence="13 14" key="1">
    <citation type="submission" date="2018-04" db="EMBL/GenBank/DDBJ databases">
        <title>Genomic Encyclopedia of Type Strains, Phase IV (KMG-IV): sequencing the most valuable type-strain genomes for metagenomic binning, comparative biology and taxonomic classification.</title>
        <authorList>
            <person name="Goeker M."/>
        </authorList>
    </citation>
    <scope>NUCLEOTIDE SEQUENCE [LARGE SCALE GENOMIC DNA]</scope>
    <source>
        <strain evidence="13 14">DSM 26588</strain>
    </source>
</reference>
<evidence type="ECO:0000256" key="3">
    <source>
        <dbReference type="ARBA" id="ARBA00022490"/>
    </source>
</evidence>
<dbReference type="Proteomes" id="UP000245778">
    <property type="component" value="Unassembled WGS sequence"/>
</dbReference>
<evidence type="ECO:0000256" key="4">
    <source>
        <dbReference type="ARBA" id="ARBA00022679"/>
    </source>
</evidence>
<evidence type="ECO:0000256" key="10">
    <source>
        <dbReference type="HAMAP-Rule" id="MF_00331"/>
    </source>
</evidence>
<dbReference type="HAMAP" id="MF_00331">
    <property type="entry name" value="Cys_desulf_IscS"/>
    <property type="match status" value="1"/>
</dbReference>
<dbReference type="UniPathway" id="UPA00266"/>
<dbReference type="InterPro" id="IPR015424">
    <property type="entry name" value="PyrdxlP-dep_Trfase"/>
</dbReference>
<feature type="binding site" evidence="10">
    <location>
        <position position="153"/>
    </location>
    <ligand>
        <name>pyridoxal 5'-phosphate</name>
        <dbReference type="ChEBI" id="CHEBI:597326"/>
    </ligand>
</feature>
<dbReference type="PROSITE" id="PS00595">
    <property type="entry name" value="AA_TRANSFER_CLASS_5"/>
    <property type="match status" value="1"/>
</dbReference>
<dbReference type="AlphaFoldDB" id="A0A2U1CDJ9"/>
<protein>
    <recommendedName>
        <fullName evidence="10">Cysteine desulfurase IscS</fullName>
        <ecNumber evidence="10">2.8.1.7</ecNumber>
    </recommendedName>
</protein>
<dbReference type="InterPro" id="IPR015422">
    <property type="entry name" value="PyrdxlP-dep_Trfase_small"/>
</dbReference>
<keyword evidence="3 10" id="KW-0963">Cytoplasm</keyword>
<dbReference type="PANTHER" id="PTHR11601">
    <property type="entry name" value="CYSTEINE DESULFURYLASE FAMILY MEMBER"/>
    <property type="match status" value="1"/>
</dbReference>
<dbReference type="OrthoDB" id="9808002at2"/>
<dbReference type="GO" id="GO:0006520">
    <property type="term" value="P:amino acid metabolic process"/>
    <property type="evidence" value="ECO:0007669"/>
    <property type="project" value="InterPro"/>
</dbReference>
<evidence type="ECO:0000256" key="2">
    <source>
        <dbReference type="ARBA" id="ARBA00006490"/>
    </source>
</evidence>
<evidence type="ECO:0000256" key="9">
    <source>
        <dbReference type="ARBA" id="ARBA00050776"/>
    </source>
</evidence>
<dbReference type="GO" id="GO:0046872">
    <property type="term" value="F:metal ion binding"/>
    <property type="evidence" value="ECO:0007669"/>
    <property type="project" value="UniProtKB-KW"/>
</dbReference>
<feature type="binding site" evidence="10">
    <location>
        <position position="181"/>
    </location>
    <ligand>
        <name>pyridoxal 5'-phosphate</name>
        <dbReference type="ChEBI" id="CHEBI:597326"/>
    </ligand>
</feature>
<evidence type="ECO:0000256" key="5">
    <source>
        <dbReference type="ARBA" id="ARBA00022723"/>
    </source>
</evidence>
<keyword evidence="5 10" id="KW-0479">Metal-binding</keyword>
<evidence type="ECO:0000313" key="13">
    <source>
        <dbReference type="EMBL" id="PVY58975.1"/>
    </source>
</evidence>
<dbReference type="GO" id="GO:0044571">
    <property type="term" value="P:[2Fe-2S] cluster assembly"/>
    <property type="evidence" value="ECO:0007669"/>
    <property type="project" value="UniProtKB-UniRule"/>
</dbReference>